<reference evidence="1 2" key="1">
    <citation type="submission" date="2018-11" db="EMBL/GenBank/DDBJ databases">
        <title>Trebonia kvetii gen.nov., sp.nov., a novel acidophilic actinobacterium, and proposal of the new actinobacterial family Treboniaceae fam. nov.</title>
        <authorList>
            <person name="Rapoport D."/>
            <person name="Sagova-Mareckova M."/>
            <person name="Sedlacek I."/>
            <person name="Provaznik J."/>
            <person name="Kralova S."/>
            <person name="Pavlinic D."/>
            <person name="Benes V."/>
            <person name="Kopecky J."/>
        </authorList>
    </citation>
    <scope>NUCLEOTIDE SEQUENCE [LARGE SCALE GENOMIC DNA]</scope>
    <source>
        <strain evidence="1 2">15Tr583</strain>
    </source>
</reference>
<dbReference type="Gene3D" id="2.60.300.12">
    <property type="entry name" value="HesB-like domain"/>
    <property type="match status" value="1"/>
</dbReference>
<dbReference type="AlphaFoldDB" id="A0A6P2C117"/>
<accession>A0A6P2C117</accession>
<organism evidence="1 2">
    <name type="scientific">Trebonia kvetii</name>
    <dbReference type="NCBI Taxonomy" id="2480626"/>
    <lineage>
        <taxon>Bacteria</taxon>
        <taxon>Bacillati</taxon>
        <taxon>Actinomycetota</taxon>
        <taxon>Actinomycetes</taxon>
        <taxon>Streptosporangiales</taxon>
        <taxon>Treboniaceae</taxon>
        <taxon>Trebonia</taxon>
    </lineage>
</organism>
<proteinExistence type="predicted"/>
<comment type="caution">
    <text evidence="1">The sequence shown here is derived from an EMBL/GenBank/DDBJ whole genome shotgun (WGS) entry which is preliminary data.</text>
</comment>
<protein>
    <submittedName>
        <fullName evidence="1">Fe-S cluster assembly protein HesB</fullName>
    </submittedName>
</protein>
<sequence>MLVLTQAAAEVVKSVTSAPQLPQAAGLRISSSVAGPEDASSLQVEAVPGPDAEDQVLEAAGARVFVAPQAARYLDDKILDAQVDETGNARFSLGVQEPGEV</sequence>
<gene>
    <name evidence="1" type="ORF">EAS64_09350</name>
</gene>
<dbReference type="EMBL" id="RPFW01000002">
    <property type="protein sequence ID" value="TVZ04840.1"/>
    <property type="molecule type" value="Genomic_DNA"/>
</dbReference>
<evidence type="ECO:0000313" key="1">
    <source>
        <dbReference type="EMBL" id="TVZ04840.1"/>
    </source>
</evidence>
<dbReference type="Proteomes" id="UP000460272">
    <property type="component" value="Unassembled WGS sequence"/>
</dbReference>
<dbReference type="RefSeq" id="WP_145852547.1">
    <property type="nucleotide sequence ID" value="NZ_RPFW01000002.1"/>
</dbReference>
<keyword evidence="2" id="KW-1185">Reference proteome</keyword>
<dbReference type="InterPro" id="IPR035903">
    <property type="entry name" value="HesB-like_dom_sf"/>
</dbReference>
<evidence type="ECO:0000313" key="2">
    <source>
        <dbReference type="Proteomes" id="UP000460272"/>
    </source>
</evidence>
<name>A0A6P2C117_9ACTN</name>
<dbReference type="OrthoDB" id="4554527at2"/>
<dbReference type="SUPFAM" id="SSF89360">
    <property type="entry name" value="HesB-like domain"/>
    <property type="match status" value="1"/>
</dbReference>